<organism evidence="2 3">
    <name type="scientific">Candidatus Gemmiger excrementigallinarum</name>
    <dbReference type="NCBI Taxonomy" id="2838609"/>
    <lineage>
        <taxon>Bacteria</taxon>
        <taxon>Bacillati</taxon>
        <taxon>Bacillota</taxon>
        <taxon>Clostridia</taxon>
        <taxon>Eubacteriales</taxon>
        <taxon>Gemmiger</taxon>
    </lineage>
</organism>
<comment type="caution">
    <text evidence="2">The sequence shown here is derived from an EMBL/GenBank/DDBJ whole genome shotgun (WGS) entry which is preliminary data.</text>
</comment>
<evidence type="ECO:0000256" key="1">
    <source>
        <dbReference type="SAM" id="Phobius"/>
    </source>
</evidence>
<dbReference type="EMBL" id="DXBP01000001">
    <property type="protein sequence ID" value="HIZ40945.1"/>
    <property type="molecule type" value="Genomic_DNA"/>
</dbReference>
<reference evidence="2" key="2">
    <citation type="submission" date="2021-04" db="EMBL/GenBank/DDBJ databases">
        <authorList>
            <person name="Gilroy R."/>
        </authorList>
    </citation>
    <scope>NUCLEOTIDE SEQUENCE</scope>
    <source>
        <strain evidence="2">ChiSxjej1B13-11774</strain>
    </source>
</reference>
<name>A0A9D2EP68_9FIRM</name>
<evidence type="ECO:0000313" key="2">
    <source>
        <dbReference type="EMBL" id="HIZ40945.1"/>
    </source>
</evidence>
<evidence type="ECO:0000313" key="3">
    <source>
        <dbReference type="Proteomes" id="UP000824048"/>
    </source>
</evidence>
<accession>A0A9D2EP68</accession>
<keyword evidence="1" id="KW-0472">Membrane</keyword>
<sequence length="291" mass="31122">MRSRAGVFWYSLGLTLLVLLPLIGLTAFLVHQRQTQNELRQAAAERGGLPIEQGAQDSWRMLLVVQQEEPAFVLARVDGPEQTVTLCALPGDLQVQAPAGTTTLSACALSAGAGRAAQLLSQTVATGETAVRELYYLAATPACWQDCVGAERTARLDTAALLSKAQRETIGLAEDSVVELTAAEAPELIGRLQSCLEPPGKQADARAAVWEAFLRQNPDLLTALPDAWRTYSARTLTDLMATELGGLEATLEYLTAQPGLTVQYTTAETQKAGPEVILTDSGMQTMQELLG</sequence>
<feature type="transmembrane region" description="Helical" evidence="1">
    <location>
        <begin position="7"/>
        <end position="30"/>
    </location>
</feature>
<keyword evidence="1" id="KW-1133">Transmembrane helix</keyword>
<dbReference type="AlphaFoldDB" id="A0A9D2EP68"/>
<gene>
    <name evidence="2" type="ORF">H9811_00115</name>
</gene>
<keyword evidence="1" id="KW-0812">Transmembrane</keyword>
<protein>
    <submittedName>
        <fullName evidence="2">DUF3540 domain-containing protein</fullName>
    </submittedName>
</protein>
<dbReference type="Proteomes" id="UP000824048">
    <property type="component" value="Unassembled WGS sequence"/>
</dbReference>
<reference evidence="2" key="1">
    <citation type="journal article" date="2021" name="PeerJ">
        <title>Extensive microbial diversity within the chicken gut microbiome revealed by metagenomics and culture.</title>
        <authorList>
            <person name="Gilroy R."/>
            <person name="Ravi A."/>
            <person name="Getino M."/>
            <person name="Pursley I."/>
            <person name="Horton D.L."/>
            <person name="Alikhan N.F."/>
            <person name="Baker D."/>
            <person name="Gharbi K."/>
            <person name="Hall N."/>
            <person name="Watson M."/>
            <person name="Adriaenssens E.M."/>
            <person name="Foster-Nyarko E."/>
            <person name="Jarju S."/>
            <person name="Secka A."/>
            <person name="Antonio M."/>
            <person name="Oren A."/>
            <person name="Chaudhuri R.R."/>
            <person name="La Ragione R."/>
            <person name="Hildebrand F."/>
            <person name="Pallen M.J."/>
        </authorList>
    </citation>
    <scope>NUCLEOTIDE SEQUENCE</scope>
    <source>
        <strain evidence="2">ChiSxjej1B13-11774</strain>
    </source>
</reference>
<proteinExistence type="predicted"/>